<keyword evidence="2" id="KW-1185">Reference proteome</keyword>
<evidence type="ECO:0000313" key="1">
    <source>
        <dbReference type="EMBL" id="KAF8472315.1"/>
    </source>
</evidence>
<dbReference type="Proteomes" id="UP000759537">
    <property type="component" value="Unassembled WGS sequence"/>
</dbReference>
<gene>
    <name evidence="1" type="ORF">DFH94DRAFT_684543</name>
</gene>
<name>A0A9P5K0F3_9AGAM</name>
<reference evidence="1" key="2">
    <citation type="journal article" date="2020" name="Nat. Commun.">
        <title>Large-scale genome sequencing of mycorrhizal fungi provides insights into the early evolution of symbiotic traits.</title>
        <authorList>
            <person name="Miyauchi S."/>
            <person name="Kiss E."/>
            <person name="Kuo A."/>
            <person name="Drula E."/>
            <person name="Kohler A."/>
            <person name="Sanchez-Garcia M."/>
            <person name="Morin E."/>
            <person name="Andreopoulos B."/>
            <person name="Barry K.W."/>
            <person name="Bonito G."/>
            <person name="Buee M."/>
            <person name="Carver A."/>
            <person name="Chen C."/>
            <person name="Cichocki N."/>
            <person name="Clum A."/>
            <person name="Culley D."/>
            <person name="Crous P.W."/>
            <person name="Fauchery L."/>
            <person name="Girlanda M."/>
            <person name="Hayes R.D."/>
            <person name="Keri Z."/>
            <person name="LaButti K."/>
            <person name="Lipzen A."/>
            <person name="Lombard V."/>
            <person name="Magnuson J."/>
            <person name="Maillard F."/>
            <person name="Murat C."/>
            <person name="Nolan M."/>
            <person name="Ohm R.A."/>
            <person name="Pangilinan J."/>
            <person name="Pereira M.F."/>
            <person name="Perotto S."/>
            <person name="Peter M."/>
            <person name="Pfister S."/>
            <person name="Riley R."/>
            <person name="Sitrit Y."/>
            <person name="Stielow J.B."/>
            <person name="Szollosi G."/>
            <person name="Zifcakova L."/>
            <person name="Stursova M."/>
            <person name="Spatafora J.W."/>
            <person name="Tedersoo L."/>
            <person name="Vaario L.M."/>
            <person name="Yamada A."/>
            <person name="Yan M."/>
            <person name="Wang P."/>
            <person name="Xu J."/>
            <person name="Bruns T."/>
            <person name="Baldrian P."/>
            <person name="Vilgalys R."/>
            <person name="Dunand C."/>
            <person name="Henrissat B."/>
            <person name="Grigoriev I.V."/>
            <person name="Hibbett D."/>
            <person name="Nagy L.G."/>
            <person name="Martin F.M."/>
        </authorList>
    </citation>
    <scope>NUCLEOTIDE SEQUENCE</scope>
    <source>
        <strain evidence="1">Prilba</strain>
    </source>
</reference>
<reference evidence="1" key="1">
    <citation type="submission" date="2019-10" db="EMBL/GenBank/DDBJ databases">
        <authorList>
            <consortium name="DOE Joint Genome Institute"/>
            <person name="Kuo A."/>
            <person name="Miyauchi S."/>
            <person name="Kiss E."/>
            <person name="Drula E."/>
            <person name="Kohler A."/>
            <person name="Sanchez-Garcia M."/>
            <person name="Andreopoulos B."/>
            <person name="Barry K.W."/>
            <person name="Bonito G."/>
            <person name="Buee M."/>
            <person name="Carver A."/>
            <person name="Chen C."/>
            <person name="Cichocki N."/>
            <person name="Clum A."/>
            <person name="Culley D."/>
            <person name="Crous P.W."/>
            <person name="Fauchery L."/>
            <person name="Girlanda M."/>
            <person name="Hayes R."/>
            <person name="Keri Z."/>
            <person name="LaButti K."/>
            <person name="Lipzen A."/>
            <person name="Lombard V."/>
            <person name="Magnuson J."/>
            <person name="Maillard F."/>
            <person name="Morin E."/>
            <person name="Murat C."/>
            <person name="Nolan M."/>
            <person name="Ohm R."/>
            <person name="Pangilinan J."/>
            <person name="Pereira M."/>
            <person name="Perotto S."/>
            <person name="Peter M."/>
            <person name="Riley R."/>
            <person name="Sitrit Y."/>
            <person name="Stielow B."/>
            <person name="Szollosi G."/>
            <person name="Zifcakova L."/>
            <person name="Stursova M."/>
            <person name="Spatafora J.W."/>
            <person name="Tedersoo L."/>
            <person name="Vaario L.-M."/>
            <person name="Yamada A."/>
            <person name="Yan M."/>
            <person name="Wang P."/>
            <person name="Xu J."/>
            <person name="Bruns T."/>
            <person name="Baldrian P."/>
            <person name="Vilgalys R."/>
            <person name="Henrissat B."/>
            <person name="Grigoriev I.V."/>
            <person name="Hibbett D."/>
            <person name="Nagy L.G."/>
            <person name="Martin F.M."/>
        </authorList>
    </citation>
    <scope>NUCLEOTIDE SEQUENCE</scope>
    <source>
        <strain evidence="1">Prilba</strain>
    </source>
</reference>
<accession>A0A9P5K0F3</accession>
<protein>
    <submittedName>
        <fullName evidence="1">Uncharacterized protein</fullName>
    </submittedName>
</protein>
<proteinExistence type="predicted"/>
<sequence>MDHQTWDQPALVHMQLREDGEDCRGECVPGVGNVPAVVDIPESMGTVRDSGALHIKWLRGRRDRGGKGPPRAVSEVKRAWEVTNHSKCGQGPRRGVSGVVSFCREEAERGAGCVNRLSRGLWRCSAGTLSVTVSWVAVPICWGTECNIVDVEAEQAAGLSSLQYETVYTPQLNRAPQPGGECLGRGGEVHSPWCGFISLAPLMRSHWDGKRDYAVWLAETEKPQVDVVFESSVQFQFCTQKVQNWNWNWFYNFLKPLELELELPVPVFYSA</sequence>
<dbReference type="AlphaFoldDB" id="A0A9P5K0F3"/>
<organism evidence="1 2">
    <name type="scientific">Russula ochroleuca</name>
    <dbReference type="NCBI Taxonomy" id="152965"/>
    <lineage>
        <taxon>Eukaryota</taxon>
        <taxon>Fungi</taxon>
        <taxon>Dikarya</taxon>
        <taxon>Basidiomycota</taxon>
        <taxon>Agaricomycotina</taxon>
        <taxon>Agaricomycetes</taxon>
        <taxon>Russulales</taxon>
        <taxon>Russulaceae</taxon>
        <taxon>Russula</taxon>
    </lineage>
</organism>
<evidence type="ECO:0000313" key="2">
    <source>
        <dbReference type="Proteomes" id="UP000759537"/>
    </source>
</evidence>
<comment type="caution">
    <text evidence="1">The sequence shown here is derived from an EMBL/GenBank/DDBJ whole genome shotgun (WGS) entry which is preliminary data.</text>
</comment>
<dbReference type="EMBL" id="WHVB01000020">
    <property type="protein sequence ID" value="KAF8472315.1"/>
    <property type="molecule type" value="Genomic_DNA"/>
</dbReference>